<feature type="compositionally biased region" description="Acidic residues" evidence="1">
    <location>
        <begin position="590"/>
        <end position="602"/>
    </location>
</feature>
<feature type="compositionally biased region" description="Basic and acidic residues" evidence="1">
    <location>
        <begin position="147"/>
        <end position="163"/>
    </location>
</feature>
<feature type="compositionally biased region" description="Polar residues" evidence="1">
    <location>
        <begin position="108"/>
        <end position="128"/>
    </location>
</feature>
<dbReference type="InterPro" id="IPR056345">
    <property type="entry name" value="Znf-C2H2_CIZ1"/>
</dbReference>
<dbReference type="SUPFAM" id="SSF57667">
    <property type="entry name" value="beta-beta-alpha zinc fingers"/>
    <property type="match status" value="1"/>
</dbReference>
<dbReference type="AlphaFoldDB" id="A0A310SBU2"/>
<evidence type="ECO:0000313" key="4">
    <source>
        <dbReference type="Proteomes" id="UP000250275"/>
    </source>
</evidence>
<feature type="region of interest" description="Disordered" evidence="1">
    <location>
        <begin position="400"/>
        <end position="438"/>
    </location>
</feature>
<organism evidence="3 4">
    <name type="scientific">Eufriesea mexicana</name>
    <dbReference type="NCBI Taxonomy" id="516756"/>
    <lineage>
        <taxon>Eukaryota</taxon>
        <taxon>Metazoa</taxon>
        <taxon>Ecdysozoa</taxon>
        <taxon>Arthropoda</taxon>
        <taxon>Hexapoda</taxon>
        <taxon>Insecta</taxon>
        <taxon>Pterygota</taxon>
        <taxon>Neoptera</taxon>
        <taxon>Endopterygota</taxon>
        <taxon>Hymenoptera</taxon>
        <taxon>Apocrita</taxon>
        <taxon>Aculeata</taxon>
        <taxon>Apoidea</taxon>
        <taxon>Anthophila</taxon>
        <taxon>Apidae</taxon>
        <taxon>Eufriesea</taxon>
    </lineage>
</organism>
<feature type="compositionally biased region" description="Low complexity" evidence="1">
    <location>
        <begin position="607"/>
        <end position="618"/>
    </location>
</feature>
<keyword evidence="4" id="KW-1185">Reference proteome</keyword>
<feature type="compositionally biased region" description="Basic and acidic residues" evidence="1">
    <location>
        <begin position="407"/>
        <end position="432"/>
    </location>
</feature>
<feature type="compositionally biased region" description="Basic and acidic residues" evidence="1">
    <location>
        <begin position="649"/>
        <end position="666"/>
    </location>
</feature>
<gene>
    <name evidence="3" type="ORF">WN48_00396</name>
</gene>
<dbReference type="GO" id="GO:0005634">
    <property type="term" value="C:nucleus"/>
    <property type="evidence" value="ECO:0007669"/>
    <property type="project" value="TreeGrafter"/>
</dbReference>
<proteinExistence type="predicted"/>
<feature type="compositionally biased region" description="Basic and acidic residues" evidence="1">
    <location>
        <begin position="200"/>
        <end position="222"/>
    </location>
</feature>
<evidence type="ECO:0000259" key="2">
    <source>
        <dbReference type="PROSITE" id="PS00028"/>
    </source>
</evidence>
<name>A0A310SBU2_9HYME</name>
<evidence type="ECO:0000313" key="3">
    <source>
        <dbReference type="EMBL" id="OAD52693.1"/>
    </source>
</evidence>
<feature type="domain" description="C2H2-type" evidence="2">
    <location>
        <begin position="483"/>
        <end position="505"/>
    </location>
</feature>
<dbReference type="Pfam" id="PF23330">
    <property type="entry name" value="zf-C2H2_14"/>
    <property type="match status" value="1"/>
</dbReference>
<feature type="compositionally biased region" description="Basic residues" evidence="1">
    <location>
        <begin position="673"/>
        <end position="692"/>
    </location>
</feature>
<evidence type="ECO:0000256" key="1">
    <source>
        <dbReference type="SAM" id="MobiDB-lite"/>
    </source>
</evidence>
<dbReference type="PANTHER" id="PTHR15491:SF9">
    <property type="entry name" value="CIP1-INTERACTING ZINC FINGER PROTEIN"/>
    <property type="match status" value="1"/>
</dbReference>
<feature type="compositionally biased region" description="Basic and acidic residues" evidence="1">
    <location>
        <begin position="176"/>
        <end position="190"/>
    </location>
</feature>
<sequence>MPGRGILPTPNNNLSLTSPQAQLAIASNLLTNLLRSQQEVQPQQVPSLLSLGNNFSGPGPNFPNQQNFSSGRFNDRPVRYSMKNQRPQPYNKMGNRARDGPAGRRGPSAQQSRAPQSGSQRMNGNQTQHHNDKSSKPIPASKQNQTAKKEQQDVKTSDNEKTEAPAVTSEENEEPEDKKADWKESSKDNEDVQVVDTEETGEKSQDDSEQKSDKPATDESTSKEANSSTSEKDSKMAGMKSKARHAESRYADVPMNHMFCHICNKHMWDGYSFENHLRGRAHQLMMEKLDELYKLKVDLMRHELRVGEEQRELSLTNSKRRGKKVSVDLNVREYCTMCDLNFYGTLSTHRKSEKHQQLKTFLHPRCFPCLKEFPSRIEYDEHCLTPGHMKKAVQCEEQRKNKKKEKLAKGESEVRTAEDEEKDAGPDNKNEKEEDITEEQEYITDIVENLNEKKFKIPSYKYCRQNQISIGKSMVKEVQGFYCEKCRRFMFLVEDMNAHLRSITHYRNFVQEVKTLTSSVETAEQKSSEKPESGEDAQENDKEYDGNAKRRKIAHSDDENDVEIKEVEENNIENANAQKKADGDEKYDPLEADAESEEEETHETENSSEQSSQNAANTQEKKMLVDKTWADIDNDNEAEIGNLIDDGDEKEHVEPEKTVQKLERDQSPQIKPSRGRGFSRGRGSPRARRARR</sequence>
<dbReference type="InterPro" id="IPR013087">
    <property type="entry name" value="Znf_C2H2_type"/>
</dbReference>
<protein>
    <recommendedName>
        <fullName evidence="2">C2H2-type domain-containing protein</fullName>
    </recommendedName>
</protein>
<feature type="compositionally biased region" description="Low complexity" evidence="1">
    <location>
        <begin position="48"/>
        <end position="64"/>
    </location>
</feature>
<dbReference type="InterPro" id="IPR036236">
    <property type="entry name" value="Znf_C2H2_sf"/>
</dbReference>
<dbReference type="InterPro" id="IPR026811">
    <property type="entry name" value="CIZ1"/>
</dbReference>
<dbReference type="PROSITE" id="PS00028">
    <property type="entry name" value="ZINC_FINGER_C2H2_1"/>
    <property type="match status" value="1"/>
</dbReference>
<dbReference type="Proteomes" id="UP000250275">
    <property type="component" value="Unassembled WGS sequence"/>
</dbReference>
<accession>A0A310SBU2</accession>
<feature type="compositionally biased region" description="Basic and acidic residues" evidence="1">
    <location>
        <begin position="579"/>
        <end position="589"/>
    </location>
</feature>
<feature type="compositionally biased region" description="Basic and acidic residues" evidence="1">
    <location>
        <begin position="619"/>
        <end position="630"/>
    </location>
</feature>
<dbReference type="OrthoDB" id="6378952at2759"/>
<feature type="compositionally biased region" description="Basic and acidic residues" evidence="1">
    <location>
        <begin position="523"/>
        <end position="568"/>
    </location>
</feature>
<feature type="region of interest" description="Disordered" evidence="1">
    <location>
        <begin position="48"/>
        <end position="245"/>
    </location>
</feature>
<dbReference type="EMBL" id="KQ770168">
    <property type="protein sequence ID" value="OAD52693.1"/>
    <property type="molecule type" value="Genomic_DNA"/>
</dbReference>
<dbReference type="SMART" id="SM00355">
    <property type="entry name" value="ZnF_C2H2"/>
    <property type="match status" value="3"/>
</dbReference>
<reference evidence="3 4" key="1">
    <citation type="submission" date="2015-07" db="EMBL/GenBank/DDBJ databases">
        <title>The genome of Eufriesea mexicana.</title>
        <authorList>
            <person name="Pan H."/>
            <person name="Kapheim K."/>
        </authorList>
    </citation>
    <scope>NUCLEOTIDE SEQUENCE [LARGE SCALE GENOMIC DNA]</scope>
    <source>
        <strain evidence="3">0111107269</strain>
        <tissue evidence="3">Whole body</tissue>
    </source>
</reference>
<feature type="region of interest" description="Disordered" evidence="1">
    <location>
        <begin position="519"/>
        <end position="692"/>
    </location>
</feature>
<dbReference type="PANTHER" id="PTHR15491">
    <property type="match status" value="1"/>
</dbReference>